<dbReference type="Pfam" id="PF00643">
    <property type="entry name" value="zf-B_box"/>
    <property type="match status" value="1"/>
</dbReference>
<dbReference type="SMART" id="SM00184">
    <property type="entry name" value="RING"/>
    <property type="match status" value="1"/>
</dbReference>
<dbReference type="Pfam" id="PF00622">
    <property type="entry name" value="SPRY"/>
    <property type="match status" value="1"/>
</dbReference>
<evidence type="ECO:0000256" key="5">
    <source>
        <dbReference type="ARBA" id="ARBA00012483"/>
    </source>
</evidence>
<accession>A0A8C8VKY4</accession>
<dbReference type="GO" id="GO:0005737">
    <property type="term" value="C:cytoplasm"/>
    <property type="evidence" value="ECO:0007669"/>
    <property type="project" value="UniProtKB-SubCell"/>
</dbReference>
<dbReference type="FunFam" id="2.60.120.920:FF:000004">
    <property type="entry name" value="Butyrophilin subfamily 1 member A1"/>
    <property type="match status" value="1"/>
</dbReference>
<evidence type="ECO:0000256" key="14">
    <source>
        <dbReference type="SAM" id="Coils"/>
    </source>
</evidence>
<feature type="domain" description="RING-type" evidence="15">
    <location>
        <begin position="16"/>
        <end position="57"/>
    </location>
</feature>
<keyword evidence="8" id="KW-0479">Metal-binding</keyword>
<dbReference type="Pfam" id="PF13765">
    <property type="entry name" value="PRY"/>
    <property type="match status" value="1"/>
</dbReference>
<evidence type="ECO:0000313" key="18">
    <source>
        <dbReference type="Ensembl" id="ENSPCEP00000015667.1"/>
    </source>
</evidence>
<dbReference type="PANTHER" id="PTHR24103">
    <property type="entry name" value="E3 UBIQUITIN-PROTEIN LIGASE TRIM"/>
    <property type="match status" value="1"/>
</dbReference>
<evidence type="ECO:0000256" key="3">
    <source>
        <dbReference type="ARBA" id="ARBA00004906"/>
    </source>
</evidence>
<keyword evidence="6" id="KW-0963">Cytoplasm</keyword>
<keyword evidence="9 13" id="KW-0863">Zinc-finger</keyword>
<dbReference type="InterPro" id="IPR003879">
    <property type="entry name" value="Butyrophylin_SPRY"/>
</dbReference>
<dbReference type="SUPFAM" id="SSF57845">
    <property type="entry name" value="B-box zinc-binding domain"/>
    <property type="match status" value="1"/>
</dbReference>
<dbReference type="Gene3D" id="3.30.40.10">
    <property type="entry name" value="Zinc/RING finger domain, C3HC4 (zinc finger)"/>
    <property type="match status" value="1"/>
</dbReference>
<evidence type="ECO:0000259" key="16">
    <source>
        <dbReference type="PROSITE" id="PS50119"/>
    </source>
</evidence>
<evidence type="ECO:0000256" key="9">
    <source>
        <dbReference type="ARBA" id="ARBA00022771"/>
    </source>
</evidence>
<organism evidence="18 19">
    <name type="scientific">Pelusios castaneus</name>
    <name type="common">West African mud turtle</name>
    <dbReference type="NCBI Taxonomy" id="367368"/>
    <lineage>
        <taxon>Eukaryota</taxon>
        <taxon>Metazoa</taxon>
        <taxon>Chordata</taxon>
        <taxon>Craniata</taxon>
        <taxon>Vertebrata</taxon>
        <taxon>Euteleostomi</taxon>
        <taxon>Archelosauria</taxon>
        <taxon>Testudinata</taxon>
        <taxon>Testudines</taxon>
        <taxon>Pleurodira</taxon>
        <taxon>Pelomedusidae</taxon>
        <taxon>Pelusios</taxon>
    </lineage>
</organism>
<dbReference type="InterPro" id="IPR001841">
    <property type="entry name" value="Znf_RING"/>
</dbReference>
<dbReference type="CDD" id="cd12888">
    <property type="entry name" value="SPRY_PRY_TRIM7_like"/>
    <property type="match status" value="1"/>
</dbReference>
<dbReference type="SMART" id="SM00589">
    <property type="entry name" value="PRY"/>
    <property type="match status" value="1"/>
</dbReference>
<evidence type="ECO:0000256" key="2">
    <source>
        <dbReference type="ARBA" id="ARBA00004496"/>
    </source>
</evidence>
<reference evidence="18" key="1">
    <citation type="submission" date="2025-08" db="UniProtKB">
        <authorList>
            <consortium name="Ensembl"/>
        </authorList>
    </citation>
    <scope>IDENTIFICATION</scope>
</reference>
<dbReference type="InterPro" id="IPR043136">
    <property type="entry name" value="B30.2/SPRY_sf"/>
</dbReference>
<feature type="domain" description="B box-type" evidence="16">
    <location>
        <begin position="90"/>
        <end position="131"/>
    </location>
</feature>
<name>A0A8C8VKY4_9SAUR</name>
<evidence type="ECO:0000256" key="8">
    <source>
        <dbReference type="ARBA" id="ARBA00022723"/>
    </source>
</evidence>
<dbReference type="EC" id="2.3.2.27" evidence="5"/>
<feature type="coiled-coil region" evidence="14">
    <location>
        <begin position="189"/>
        <end position="236"/>
    </location>
</feature>
<keyword evidence="19" id="KW-1185">Reference proteome</keyword>
<dbReference type="GO" id="GO:0008270">
    <property type="term" value="F:zinc ion binding"/>
    <property type="evidence" value="ECO:0007669"/>
    <property type="project" value="UniProtKB-KW"/>
</dbReference>
<dbReference type="SUPFAM" id="SSF57850">
    <property type="entry name" value="RING/U-box"/>
    <property type="match status" value="1"/>
</dbReference>
<dbReference type="Gene3D" id="2.60.120.920">
    <property type="match status" value="1"/>
</dbReference>
<keyword evidence="7" id="KW-0808">Transferase</keyword>
<dbReference type="PROSITE" id="PS50188">
    <property type="entry name" value="B302_SPRY"/>
    <property type="match status" value="1"/>
</dbReference>
<evidence type="ECO:0000256" key="1">
    <source>
        <dbReference type="ARBA" id="ARBA00000900"/>
    </source>
</evidence>
<dbReference type="SMART" id="SM00449">
    <property type="entry name" value="SPRY"/>
    <property type="match status" value="1"/>
</dbReference>
<protein>
    <recommendedName>
        <fullName evidence="5">RING-type E3 ubiquitin transferase</fullName>
        <ecNumber evidence="5">2.3.2.27</ecNumber>
    </recommendedName>
</protein>
<keyword evidence="12 14" id="KW-0175">Coiled coil</keyword>
<comment type="subcellular location">
    <subcellularLocation>
        <location evidence="2">Cytoplasm</location>
    </subcellularLocation>
</comment>
<dbReference type="Gene3D" id="3.30.160.60">
    <property type="entry name" value="Classic Zinc Finger"/>
    <property type="match status" value="1"/>
</dbReference>
<dbReference type="CDD" id="cd16594">
    <property type="entry name" value="RING-HC_TRIM7-like_C-IV"/>
    <property type="match status" value="1"/>
</dbReference>
<dbReference type="PROSITE" id="PS50119">
    <property type="entry name" value="ZF_BBOX"/>
    <property type="match status" value="1"/>
</dbReference>
<dbReference type="AlphaFoldDB" id="A0A8C8VKY4"/>
<dbReference type="Pfam" id="PF15227">
    <property type="entry name" value="zf-C3HC4_4"/>
    <property type="match status" value="1"/>
</dbReference>
<evidence type="ECO:0000256" key="12">
    <source>
        <dbReference type="ARBA" id="ARBA00023054"/>
    </source>
</evidence>
<comment type="pathway">
    <text evidence="3">Protein modification; protein ubiquitination.</text>
</comment>
<feature type="coiled-coil region" evidence="14">
    <location>
        <begin position="132"/>
        <end position="159"/>
    </location>
</feature>
<evidence type="ECO:0000256" key="11">
    <source>
        <dbReference type="ARBA" id="ARBA00022833"/>
    </source>
</evidence>
<keyword evidence="10" id="KW-0833">Ubl conjugation pathway</keyword>
<dbReference type="PROSITE" id="PS50089">
    <property type="entry name" value="ZF_RING_2"/>
    <property type="match status" value="1"/>
</dbReference>
<evidence type="ECO:0000256" key="6">
    <source>
        <dbReference type="ARBA" id="ARBA00022490"/>
    </source>
</evidence>
<dbReference type="InterPro" id="IPR006574">
    <property type="entry name" value="PRY"/>
</dbReference>
<dbReference type="Proteomes" id="UP000694393">
    <property type="component" value="Unplaced"/>
</dbReference>
<comment type="catalytic activity">
    <reaction evidence="1">
        <text>S-ubiquitinyl-[E2 ubiquitin-conjugating enzyme]-L-cysteine + [acceptor protein]-L-lysine = [E2 ubiquitin-conjugating enzyme]-L-cysteine + N(6)-ubiquitinyl-[acceptor protein]-L-lysine.</text>
        <dbReference type="EC" id="2.3.2.27"/>
    </reaction>
</comment>
<sequence length="464" mass="53067">MATENPVESLQEEVTCPICLEYFDAPVITDCGHNFCFHCLTQCQEGSGTNFSCPQCREIFPHRNFRLNRQLANVVEIAKQLRLQDAKGVDGEGVCEIHGEALKLFCEEDQTPICVVCDRSQEHRNHAVVPIEEAAQEYKKKIQTRLMDLKKERKKLQGIKVMAIKRSWEHLKQIEVERQKIVSEFERLCQFLKEQEQLLLARLAELEDIVKLQGENGKLSEEISRLSEQISETERKCQEPASQFLKDIRSTLSRFEEGKFQQQVEDSSELKRRLSDFCQKNIAVKVTMKKLKANVTLDPETAHPQLVLSVDRKILTWGVIRMNRPERSQRFDSSPCVLGCEGFTSGRHWWEVEVGDGTAWAVGVARESVRRKEEISAAPEGGVWAVRRWGFQFQALTSPPTPLSLSQVPRRIQVSLDYERGQVAFFGADSGALIYAFPPASFTAERIRPFFWVWGVGSQLTLYS</sequence>
<dbReference type="InterPro" id="IPR003877">
    <property type="entry name" value="SPRY_dom"/>
</dbReference>
<dbReference type="InterPro" id="IPR001870">
    <property type="entry name" value="B30.2/SPRY"/>
</dbReference>
<dbReference type="PRINTS" id="PR01406">
    <property type="entry name" value="BBOXZNFINGER"/>
</dbReference>
<proteinExistence type="inferred from homology"/>
<dbReference type="InterPro" id="IPR013320">
    <property type="entry name" value="ConA-like_dom_sf"/>
</dbReference>
<dbReference type="CDD" id="cd19762">
    <property type="entry name" value="Bbox2_TRIM7-like"/>
    <property type="match status" value="1"/>
</dbReference>
<dbReference type="InterPro" id="IPR013083">
    <property type="entry name" value="Znf_RING/FYVE/PHD"/>
</dbReference>
<evidence type="ECO:0000259" key="15">
    <source>
        <dbReference type="PROSITE" id="PS50089"/>
    </source>
</evidence>
<dbReference type="InterPro" id="IPR020457">
    <property type="entry name" value="Znf_B-box_chordata"/>
</dbReference>
<dbReference type="PROSITE" id="PS00518">
    <property type="entry name" value="ZF_RING_1"/>
    <property type="match status" value="1"/>
</dbReference>
<comment type="similarity">
    <text evidence="4">Belongs to the TRIM/RBCC family.</text>
</comment>
<dbReference type="InterPro" id="IPR000315">
    <property type="entry name" value="Znf_B-box"/>
</dbReference>
<keyword evidence="11" id="KW-0862">Zinc</keyword>
<evidence type="ECO:0000256" key="7">
    <source>
        <dbReference type="ARBA" id="ARBA00022679"/>
    </source>
</evidence>
<dbReference type="PRINTS" id="PR01407">
    <property type="entry name" value="BUTYPHLNCDUF"/>
</dbReference>
<evidence type="ECO:0000256" key="13">
    <source>
        <dbReference type="PROSITE-ProRule" id="PRU00024"/>
    </source>
</evidence>
<dbReference type="Ensembl" id="ENSPCET00000016222.1">
    <property type="protein sequence ID" value="ENSPCEP00000015667.1"/>
    <property type="gene ID" value="ENSPCEG00000012371.1"/>
</dbReference>
<dbReference type="InterPro" id="IPR017907">
    <property type="entry name" value="Znf_RING_CS"/>
</dbReference>
<evidence type="ECO:0000256" key="4">
    <source>
        <dbReference type="ARBA" id="ARBA00008518"/>
    </source>
</evidence>
<feature type="domain" description="B30.2/SPRY" evidence="17">
    <location>
        <begin position="275"/>
        <end position="464"/>
    </location>
</feature>
<dbReference type="SMART" id="SM00336">
    <property type="entry name" value="BBOX"/>
    <property type="match status" value="1"/>
</dbReference>
<evidence type="ECO:0000259" key="17">
    <source>
        <dbReference type="PROSITE" id="PS50188"/>
    </source>
</evidence>
<dbReference type="GO" id="GO:0061630">
    <property type="term" value="F:ubiquitin protein ligase activity"/>
    <property type="evidence" value="ECO:0007669"/>
    <property type="project" value="UniProtKB-EC"/>
</dbReference>
<dbReference type="SUPFAM" id="SSF49899">
    <property type="entry name" value="Concanavalin A-like lectins/glucanases"/>
    <property type="match status" value="1"/>
</dbReference>
<evidence type="ECO:0000256" key="10">
    <source>
        <dbReference type="ARBA" id="ARBA00022786"/>
    </source>
</evidence>
<evidence type="ECO:0000313" key="19">
    <source>
        <dbReference type="Proteomes" id="UP000694393"/>
    </source>
</evidence>
<reference evidence="18" key="2">
    <citation type="submission" date="2025-09" db="UniProtKB">
        <authorList>
            <consortium name="Ensembl"/>
        </authorList>
    </citation>
    <scope>IDENTIFICATION</scope>
</reference>
<dbReference type="InterPro" id="IPR050143">
    <property type="entry name" value="TRIM/RBCC"/>
</dbReference>